<dbReference type="GO" id="GO:0004185">
    <property type="term" value="F:serine-type carboxypeptidase activity"/>
    <property type="evidence" value="ECO:0007669"/>
    <property type="project" value="UniProtKB-UniRule"/>
</dbReference>
<dbReference type="GO" id="GO:0006508">
    <property type="term" value="P:proteolysis"/>
    <property type="evidence" value="ECO:0007669"/>
    <property type="project" value="UniProtKB-KW"/>
</dbReference>
<dbReference type="SUPFAM" id="SSF53474">
    <property type="entry name" value="alpha/beta-Hydrolases"/>
    <property type="match status" value="1"/>
</dbReference>
<dbReference type="Proteomes" id="UP000314986">
    <property type="component" value="Unassembled WGS sequence"/>
</dbReference>
<reference evidence="3" key="5">
    <citation type="submission" date="2025-09" db="UniProtKB">
        <authorList>
            <consortium name="Ensembl"/>
        </authorList>
    </citation>
    <scope>IDENTIFICATION</scope>
</reference>
<dbReference type="PRINTS" id="PR00724">
    <property type="entry name" value="CRBOXYPTASEC"/>
</dbReference>
<reference evidence="4" key="1">
    <citation type="journal article" date="2006" name="Science">
        <title>Ancient noncoding elements conserved in the human genome.</title>
        <authorList>
            <person name="Venkatesh B."/>
            <person name="Kirkness E.F."/>
            <person name="Loh Y.H."/>
            <person name="Halpern A.L."/>
            <person name="Lee A.P."/>
            <person name="Johnson J."/>
            <person name="Dandona N."/>
            <person name="Viswanathan L.D."/>
            <person name="Tay A."/>
            <person name="Venter J.C."/>
            <person name="Strausberg R.L."/>
            <person name="Brenner S."/>
        </authorList>
    </citation>
    <scope>NUCLEOTIDE SEQUENCE [LARGE SCALE GENOMIC DNA]</scope>
</reference>
<keyword evidence="4" id="KW-1185">Reference proteome</keyword>
<dbReference type="Ensembl" id="ENSCMIT00000004567.1">
    <property type="protein sequence ID" value="ENSCMIP00000004403.1"/>
    <property type="gene ID" value="ENSCMIG00000002624.1"/>
</dbReference>
<reference evidence="4" key="3">
    <citation type="journal article" date="2014" name="Nature">
        <title>Elephant shark genome provides unique insights into gnathostome evolution.</title>
        <authorList>
            <consortium name="International Elephant Shark Genome Sequencing Consortium"/>
            <person name="Venkatesh B."/>
            <person name="Lee A.P."/>
            <person name="Ravi V."/>
            <person name="Maurya A.K."/>
            <person name="Lian M.M."/>
            <person name="Swann J.B."/>
            <person name="Ohta Y."/>
            <person name="Flajnik M.F."/>
            <person name="Sutoh Y."/>
            <person name="Kasahara M."/>
            <person name="Hoon S."/>
            <person name="Gangu V."/>
            <person name="Roy S.W."/>
            <person name="Irimia M."/>
            <person name="Korzh V."/>
            <person name="Kondrychyn I."/>
            <person name="Lim Z.W."/>
            <person name="Tay B.H."/>
            <person name="Tohari S."/>
            <person name="Kong K.W."/>
            <person name="Ho S."/>
            <person name="Lorente-Galdos B."/>
            <person name="Quilez J."/>
            <person name="Marques-Bonet T."/>
            <person name="Raney B.J."/>
            <person name="Ingham P.W."/>
            <person name="Tay A."/>
            <person name="Hillier L.W."/>
            <person name="Minx P."/>
            <person name="Boehm T."/>
            <person name="Wilson R.K."/>
            <person name="Brenner S."/>
            <person name="Warren W.C."/>
        </authorList>
    </citation>
    <scope>NUCLEOTIDE SEQUENCE [LARGE SCALE GENOMIC DNA]</scope>
</reference>
<dbReference type="STRING" id="7868.ENSCMIP00000004403"/>
<evidence type="ECO:0000313" key="3">
    <source>
        <dbReference type="Ensembl" id="ENSCMIP00000004403.1"/>
    </source>
</evidence>
<reference evidence="3" key="4">
    <citation type="submission" date="2025-08" db="UniProtKB">
        <authorList>
            <consortium name="Ensembl"/>
        </authorList>
    </citation>
    <scope>IDENTIFICATION</scope>
</reference>
<dbReference type="PANTHER" id="PTHR11802:SF434">
    <property type="entry name" value="CARBOXYPEPTIDASE"/>
    <property type="match status" value="1"/>
</dbReference>
<organism evidence="3 4">
    <name type="scientific">Callorhinchus milii</name>
    <name type="common">Ghost shark</name>
    <dbReference type="NCBI Taxonomy" id="7868"/>
    <lineage>
        <taxon>Eukaryota</taxon>
        <taxon>Metazoa</taxon>
        <taxon>Chordata</taxon>
        <taxon>Craniata</taxon>
        <taxon>Vertebrata</taxon>
        <taxon>Chondrichthyes</taxon>
        <taxon>Holocephali</taxon>
        <taxon>Chimaeriformes</taxon>
        <taxon>Callorhinchidae</taxon>
        <taxon>Callorhinchus</taxon>
    </lineage>
</organism>
<evidence type="ECO:0000256" key="1">
    <source>
        <dbReference type="ARBA" id="ARBA00009431"/>
    </source>
</evidence>
<dbReference type="OMA" id="PERKHND"/>
<sequence>APPPERALIGCCWQVKDDGQTLYVNEFSWNRISNVLYLESPAGVGYSYSDNGNYTTSDTEVAEDNYLALQDFFTKFPNFTKNEFYVIGESYGGIYTPTLSLRIVTGGTKINLQVPAGKWVPGVGREWVMRVDYGCGGW</sequence>
<keyword evidence="2" id="KW-0121">Carboxypeptidase</keyword>
<comment type="similarity">
    <text evidence="1 2">Belongs to the peptidase S10 family.</text>
</comment>
<keyword evidence="2" id="KW-0645">Protease</keyword>
<dbReference type="InterPro" id="IPR029058">
    <property type="entry name" value="AB_hydrolase_fold"/>
</dbReference>
<dbReference type="Pfam" id="PF00450">
    <property type="entry name" value="Peptidase_S10"/>
    <property type="match status" value="1"/>
</dbReference>
<dbReference type="InParanoid" id="A0A4W3GKW3"/>
<proteinExistence type="inferred from homology"/>
<dbReference type="GeneTree" id="ENSGT00880000138014"/>
<evidence type="ECO:0000256" key="2">
    <source>
        <dbReference type="RuleBase" id="RU361156"/>
    </source>
</evidence>
<dbReference type="EC" id="3.4.16.-" evidence="2"/>
<protein>
    <recommendedName>
        <fullName evidence="2">Carboxypeptidase</fullName>
        <ecNumber evidence="2">3.4.16.-</ecNumber>
    </recommendedName>
</protein>
<evidence type="ECO:0000313" key="4">
    <source>
        <dbReference type="Proteomes" id="UP000314986"/>
    </source>
</evidence>
<dbReference type="InterPro" id="IPR018202">
    <property type="entry name" value="Ser_caboxypep_ser_AS"/>
</dbReference>
<dbReference type="PANTHER" id="PTHR11802">
    <property type="entry name" value="SERINE PROTEASE FAMILY S10 SERINE CARBOXYPEPTIDASE"/>
    <property type="match status" value="1"/>
</dbReference>
<dbReference type="Gene3D" id="3.40.50.1820">
    <property type="entry name" value="alpha/beta hydrolase"/>
    <property type="match status" value="1"/>
</dbReference>
<name>A0A4W3GKW3_CALMI</name>
<accession>A0A4W3GKW3</accession>
<dbReference type="InterPro" id="IPR001563">
    <property type="entry name" value="Peptidase_S10"/>
</dbReference>
<reference evidence="4" key="2">
    <citation type="journal article" date="2007" name="PLoS Biol.">
        <title>Survey sequencing and comparative analysis of the elephant shark (Callorhinchus milii) genome.</title>
        <authorList>
            <person name="Venkatesh B."/>
            <person name="Kirkness E.F."/>
            <person name="Loh Y.H."/>
            <person name="Halpern A.L."/>
            <person name="Lee A.P."/>
            <person name="Johnson J."/>
            <person name="Dandona N."/>
            <person name="Viswanathan L.D."/>
            <person name="Tay A."/>
            <person name="Venter J.C."/>
            <person name="Strausberg R.L."/>
            <person name="Brenner S."/>
        </authorList>
    </citation>
    <scope>NUCLEOTIDE SEQUENCE [LARGE SCALE GENOMIC DNA]</scope>
</reference>
<keyword evidence="2" id="KW-0378">Hydrolase</keyword>
<dbReference type="AlphaFoldDB" id="A0A4W3GKW3"/>
<dbReference type="PROSITE" id="PS00131">
    <property type="entry name" value="CARBOXYPEPT_SER_SER"/>
    <property type="match status" value="1"/>
</dbReference>